<protein>
    <submittedName>
        <fullName evidence="2">Uncharacterized protein</fullName>
    </submittedName>
</protein>
<name>A0A8T1NK83_CARIL</name>
<keyword evidence="3" id="KW-1185">Reference proteome</keyword>
<sequence length="85" mass="9211">MATVAPPADQATDLLQKLSLDPQTKALEIPEPTKKPSSNQYGSVDSANATNGQIPSFERNVALDVQLSVTDVSSIKFFFRVFLSQ</sequence>
<comment type="caution">
    <text evidence="2">The sequence shown here is derived from an EMBL/GenBank/DDBJ whole genome shotgun (WGS) entry which is preliminary data.</text>
</comment>
<feature type="region of interest" description="Disordered" evidence="1">
    <location>
        <begin position="22"/>
        <end position="50"/>
    </location>
</feature>
<organism evidence="2 3">
    <name type="scientific">Carya illinoinensis</name>
    <name type="common">Pecan</name>
    <dbReference type="NCBI Taxonomy" id="32201"/>
    <lineage>
        <taxon>Eukaryota</taxon>
        <taxon>Viridiplantae</taxon>
        <taxon>Streptophyta</taxon>
        <taxon>Embryophyta</taxon>
        <taxon>Tracheophyta</taxon>
        <taxon>Spermatophyta</taxon>
        <taxon>Magnoliopsida</taxon>
        <taxon>eudicotyledons</taxon>
        <taxon>Gunneridae</taxon>
        <taxon>Pentapetalae</taxon>
        <taxon>rosids</taxon>
        <taxon>fabids</taxon>
        <taxon>Fagales</taxon>
        <taxon>Juglandaceae</taxon>
        <taxon>Carya</taxon>
    </lineage>
</organism>
<dbReference type="Proteomes" id="UP000811609">
    <property type="component" value="Chromosome 13"/>
</dbReference>
<proteinExistence type="predicted"/>
<evidence type="ECO:0000313" key="2">
    <source>
        <dbReference type="EMBL" id="KAG6630755.1"/>
    </source>
</evidence>
<evidence type="ECO:0000313" key="3">
    <source>
        <dbReference type="Proteomes" id="UP000811609"/>
    </source>
</evidence>
<accession>A0A8T1NK83</accession>
<reference evidence="2" key="1">
    <citation type="submission" date="2020-12" db="EMBL/GenBank/DDBJ databases">
        <title>WGS assembly of Carya illinoinensis cv. Pawnee.</title>
        <authorList>
            <person name="Platts A."/>
            <person name="Shu S."/>
            <person name="Wright S."/>
            <person name="Barry K."/>
            <person name="Edger P."/>
            <person name="Pires J.C."/>
            <person name="Schmutz J."/>
        </authorList>
    </citation>
    <scope>NUCLEOTIDE SEQUENCE</scope>
    <source>
        <tissue evidence="2">Leaf</tissue>
    </source>
</reference>
<evidence type="ECO:0000256" key="1">
    <source>
        <dbReference type="SAM" id="MobiDB-lite"/>
    </source>
</evidence>
<gene>
    <name evidence="2" type="ORF">CIPAW_13G041900</name>
</gene>
<feature type="compositionally biased region" description="Polar residues" evidence="1">
    <location>
        <begin position="35"/>
        <end position="50"/>
    </location>
</feature>
<dbReference type="AlphaFoldDB" id="A0A8T1NK83"/>
<dbReference type="EMBL" id="CM031821">
    <property type="protein sequence ID" value="KAG6630755.1"/>
    <property type="molecule type" value="Genomic_DNA"/>
</dbReference>